<feature type="domain" description="N-acetyltransferase" evidence="1">
    <location>
        <begin position="2"/>
        <end position="74"/>
    </location>
</feature>
<dbReference type="InterPro" id="IPR000182">
    <property type="entry name" value="GNAT_dom"/>
</dbReference>
<reference evidence="3" key="1">
    <citation type="journal article" date="2019" name="Int. J. Syst. Evol. Microbiol.">
        <title>The Global Catalogue of Microorganisms (GCM) 10K type strain sequencing project: providing services to taxonomists for standard genome sequencing and annotation.</title>
        <authorList>
            <consortium name="The Broad Institute Genomics Platform"/>
            <consortium name="The Broad Institute Genome Sequencing Center for Infectious Disease"/>
            <person name="Wu L."/>
            <person name="Ma J."/>
        </authorList>
    </citation>
    <scope>NUCLEOTIDE SEQUENCE [LARGE SCALE GENOMIC DNA]</scope>
    <source>
        <strain evidence="3">CGMCC 4.1782</strain>
    </source>
</reference>
<proteinExistence type="predicted"/>
<name>A0ABW5CSR3_9BACT</name>
<gene>
    <name evidence="2" type="ORF">ACFSKP_02435</name>
</gene>
<organism evidence="2 3">
    <name type="scientific">Pontibacter ruber</name>
    <dbReference type="NCBI Taxonomy" id="1343895"/>
    <lineage>
        <taxon>Bacteria</taxon>
        <taxon>Pseudomonadati</taxon>
        <taxon>Bacteroidota</taxon>
        <taxon>Cytophagia</taxon>
        <taxon>Cytophagales</taxon>
        <taxon>Hymenobacteraceae</taxon>
        <taxon>Pontibacter</taxon>
    </lineage>
</organism>
<keyword evidence="2" id="KW-0012">Acyltransferase</keyword>
<dbReference type="Pfam" id="PF13302">
    <property type="entry name" value="Acetyltransf_3"/>
    <property type="match status" value="1"/>
</dbReference>
<keyword evidence="2" id="KW-0808">Transferase</keyword>
<accession>A0ABW5CSR3</accession>
<dbReference type="Proteomes" id="UP001597374">
    <property type="component" value="Unassembled WGS sequence"/>
</dbReference>
<dbReference type="InterPro" id="IPR016181">
    <property type="entry name" value="Acyl_CoA_acyltransferase"/>
</dbReference>
<evidence type="ECO:0000313" key="2">
    <source>
        <dbReference type="EMBL" id="MFD2245093.1"/>
    </source>
</evidence>
<sequence length="75" mass="8298">MHPYTKENGRNFIAIANQSTPPHILAIEVNGEAAGGIGLHPQPDIYRKNAELGYWLAEPYWGNGIISRAIPQMVE</sequence>
<dbReference type="EMBL" id="JBHUIM010000001">
    <property type="protein sequence ID" value="MFD2245093.1"/>
    <property type="molecule type" value="Genomic_DNA"/>
</dbReference>
<comment type="caution">
    <text evidence="2">The sequence shown here is derived from an EMBL/GenBank/DDBJ whole genome shotgun (WGS) entry which is preliminary data.</text>
</comment>
<dbReference type="Gene3D" id="3.40.630.30">
    <property type="match status" value="1"/>
</dbReference>
<dbReference type="GO" id="GO:0016746">
    <property type="term" value="F:acyltransferase activity"/>
    <property type="evidence" value="ECO:0007669"/>
    <property type="project" value="UniProtKB-KW"/>
</dbReference>
<evidence type="ECO:0000313" key="3">
    <source>
        <dbReference type="Proteomes" id="UP001597374"/>
    </source>
</evidence>
<keyword evidence="3" id="KW-1185">Reference proteome</keyword>
<dbReference type="SUPFAM" id="SSF55729">
    <property type="entry name" value="Acyl-CoA N-acyltransferases (Nat)"/>
    <property type="match status" value="1"/>
</dbReference>
<evidence type="ECO:0000259" key="1">
    <source>
        <dbReference type="Pfam" id="PF13302"/>
    </source>
</evidence>
<dbReference type="EC" id="2.3.-.-" evidence="2"/>
<protein>
    <submittedName>
        <fullName evidence="2">GNAT family N-acetyltransferase</fullName>
        <ecNumber evidence="2">2.3.-.-</ecNumber>
    </submittedName>
</protein>
<dbReference type="RefSeq" id="WP_377496532.1">
    <property type="nucleotide sequence ID" value="NZ_JBHUIM010000001.1"/>
</dbReference>